<dbReference type="Proteomes" id="UP000276834">
    <property type="component" value="Unassembled WGS sequence"/>
</dbReference>
<organism evidence="2 3">
    <name type="scientific">Chloebia gouldiae</name>
    <name type="common">Gouldian finch</name>
    <name type="synonym">Erythrura gouldiae</name>
    <dbReference type="NCBI Taxonomy" id="44316"/>
    <lineage>
        <taxon>Eukaryota</taxon>
        <taxon>Metazoa</taxon>
        <taxon>Chordata</taxon>
        <taxon>Craniata</taxon>
        <taxon>Vertebrata</taxon>
        <taxon>Euteleostomi</taxon>
        <taxon>Archelosauria</taxon>
        <taxon>Archosauria</taxon>
        <taxon>Dinosauria</taxon>
        <taxon>Saurischia</taxon>
        <taxon>Theropoda</taxon>
        <taxon>Coelurosauria</taxon>
        <taxon>Aves</taxon>
        <taxon>Neognathae</taxon>
        <taxon>Neoaves</taxon>
        <taxon>Telluraves</taxon>
        <taxon>Australaves</taxon>
        <taxon>Passeriformes</taxon>
        <taxon>Passeroidea</taxon>
        <taxon>Passeridae</taxon>
        <taxon>Chloebia</taxon>
    </lineage>
</organism>
<sequence length="97" mass="10268">MHRNERIDRGACLDSNRSPYFVRCSRAAGADPRGSGDPVPTPAGKAACGKQRAGISPQHLRLAAVRGGAAGPERRLLYPGRDAALHRAAAIATWELP</sequence>
<evidence type="ECO:0000313" key="3">
    <source>
        <dbReference type="Proteomes" id="UP000276834"/>
    </source>
</evidence>
<reference evidence="2 3" key="1">
    <citation type="journal article" date="2018" name="Proc. R. Soc. B">
        <title>A non-coding region near Follistatin controls head colour polymorphism in the Gouldian finch.</title>
        <authorList>
            <person name="Toomey M.B."/>
            <person name="Marques C.I."/>
            <person name="Andrade P."/>
            <person name="Araujo P.M."/>
            <person name="Sabatino S."/>
            <person name="Gazda M.A."/>
            <person name="Afonso S."/>
            <person name="Lopes R.J."/>
            <person name="Corbo J.C."/>
            <person name="Carneiro M."/>
        </authorList>
    </citation>
    <scope>NUCLEOTIDE SEQUENCE [LARGE SCALE GENOMIC DNA]</scope>
    <source>
        <strain evidence="2">Red01</strain>
        <tissue evidence="2">Muscle</tissue>
    </source>
</reference>
<feature type="region of interest" description="Disordered" evidence="1">
    <location>
        <begin position="27"/>
        <end position="49"/>
    </location>
</feature>
<evidence type="ECO:0000313" key="2">
    <source>
        <dbReference type="EMBL" id="RLW07669.1"/>
    </source>
</evidence>
<accession>A0A3L8SSN9</accession>
<dbReference type="EMBL" id="QUSF01000007">
    <property type="protein sequence ID" value="RLW07669.1"/>
    <property type="molecule type" value="Genomic_DNA"/>
</dbReference>
<name>A0A3L8SSN9_CHLGU</name>
<comment type="caution">
    <text evidence="2">The sequence shown here is derived from an EMBL/GenBank/DDBJ whole genome shotgun (WGS) entry which is preliminary data.</text>
</comment>
<dbReference type="AlphaFoldDB" id="A0A3L8SSN9"/>
<protein>
    <submittedName>
        <fullName evidence="2">Uncharacterized protein</fullName>
    </submittedName>
</protein>
<proteinExistence type="predicted"/>
<gene>
    <name evidence="2" type="ORF">DV515_00003623</name>
</gene>
<keyword evidence="3" id="KW-1185">Reference proteome</keyword>
<evidence type="ECO:0000256" key="1">
    <source>
        <dbReference type="SAM" id="MobiDB-lite"/>
    </source>
</evidence>